<evidence type="ECO:0000256" key="1">
    <source>
        <dbReference type="SAM" id="MobiDB-lite"/>
    </source>
</evidence>
<feature type="region of interest" description="Disordered" evidence="1">
    <location>
        <begin position="1"/>
        <end position="20"/>
    </location>
</feature>
<sequence length="238" mass="27044">MVGRAKSTAKKQHEESDEKAELQRVAVNRYCAELEKPAEDRRGARRICEEVEIEHKNETGRYTHLNHATIIRHANGGKLLCKFNAEKCWLSGEEEEEVVLAFAEETAVARLGPTFKGVGEGWTDRFILRHSKHIQTIWSSSLEGACAGAANPTNNKQWFELLGEQLKDVNPDCIWAADETGIQTGAAVHQHVIGKKGALYTFPPISRKFTRNYKEFTRNDFHSWSFLVRAIWQRIPAK</sequence>
<gene>
    <name evidence="2" type="ORF">M378DRAFT_16238</name>
</gene>
<proteinExistence type="predicted"/>
<name>A0A0C2STU1_AMAMK</name>
<reference evidence="2 3" key="1">
    <citation type="submission" date="2014-04" db="EMBL/GenBank/DDBJ databases">
        <title>Evolutionary Origins and Diversification of the Mycorrhizal Mutualists.</title>
        <authorList>
            <consortium name="DOE Joint Genome Institute"/>
            <consortium name="Mycorrhizal Genomics Consortium"/>
            <person name="Kohler A."/>
            <person name="Kuo A."/>
            <person name="Nagy L.G."/>
            <person name="Floudas D."/>
            <person name="Copeland A."/>
            <person name="Barry K.W."/>
            <person name="Cichocki N."/>
            <person name="Veneault-Fourrey C."/>
            <person name="LaButti K."/>
            <person name="Lindquist E.A."/>
            <person name="Lipzen A."/>
            <person name="Lundell T."/>
            <person name="Morin E."/>
            <person name="Murat C."/>
            <person name="Riley R."/>
            <person name="Ohm R."/>
            <person name="Sun H."/>
            <person name="Tunlid A."/>
            <person name="Henrissat B."/>
            <person name="Grigoriev I.V."/>
            <person name="Hibbett D.S."/>
            <person name="Martin F."/>
        </authorList>
    </citation>
    <scope>NUCLEOTIDE SEQUENCE [LARGE SCALE GENOMIC DNA]</scope>
    <source>
        <strain evidence="2 3">Koide BX008</strain>
    </source>
</reference>
<dbReference type="InParanoid" id="A0A0C2STU1"/>
<organism evidence="2 3">
    <name type="scientific">Amanita muscaria (strain Koide BX008)</name>
    <dbReference type="NCBI Taxonomy" id="946122"/>
    <lineage>
        <taxon>Eukaryota</taxon>
        <taxon>Fungi</taxon>
        <taxon>Dikarya</taxon>
        <taxon>Basidiomycota</taxon>
        <taxon>Agaricomycotina</taxon>
        <taxon>Agaricomycetes</taxon>
        <taxon>Agaricomycetidae</taxon>
        <taxon>Agaricales</taxon>
        <taxon>Pluteineae</taxon>
        <taxon>Amanitaceae</taxon>
        <taxon>Amanita</taxon>
    </lineage>
</organism>
<accession>A0A0C2STU1</accession>
<dbReference type="AlphaFoldDB" id="A0A0C2STU1"/>
<protein>
    <submittedName>
        <fullName evidence="2">Uncharacterized protein</fullName>
    </submittedName>
</protein>
<evidence type="ECO:0000313" key="2">
    <source>
        <dbReference type="EMBL" id="KIL57454.1"/>
    </source>
</evidence>
<dbReference type="OrthoDB" id="2668963at2759"/>
<dbReference type="HOGENOM" id="CLU_076148_1_0_1"/>
<dbReference type="EMBL" id="KN818369">
    <property type="protein sequence ID" value="KIL57454.1"/>
    <property type="molecule type" value="Genomic_DNA"/>
</dbReference>
<dbReference type="STRING" id="946122.A0A0C2STU1"/>
<feature type="compositionally biased region" description="Basic and acidic residues" evidence="1">
    <location>
        <begin position="11"/>
        <end position="20"/>
    </location>
</feature>
<evidence type="ECO:0000313" key="3">
    <source>
        <dbReference type="Proteomes" id="UP000054549"/>
    </source>
</evidence>
<dbReference type="Proteomes" id="UP000054549">
    <property type="component" value="Unassembled WGS sequence"/>
</dbReference>
<keyword evidence="3" id="KW-1185">Reference proteome</keyword>